<dbReference type="Proteomes" id="UP000660611">
    <property type="component" value="Unassembled WGS sequence"/>
</dbReference>
<accession>A0A919PTW2</accession>
<organism evidence="1 2">
    <name type="scientific">Dactylosporangium siamense</name>
    <dbReference type="NCBI Taxonomy" id="685454"/>
    <lineage>
        <taxon>Bacteria</taxon>
        <taxon>Bacillati</taxon>
        <taxon>Actinomycetota</taxon>
        <taxon>Actinomycetes</taxon>
        <taxon>Micromonosporales</taxon>
        <taxon>Micromonosporaceae</taxon>
        <taxon>Dactylosporangium</taxon>
    </lineage>
</organism>
<name>A0A919PTW2_9ACTN</name>
<dbReference type="AlphaFoldDB" id="A0A919PTW2"/>
<dbReference type="RefSeq" id="WP_203850882.1">
    <property type="nucleotide sequence ID" value="NZ_BAAAVW010000008.1"/>
</dbReference>
<keyword evidence="2" id="KW-1185">Reference proteome</keyword>
<reference evidence="1" key="1">
    <citation type="submission" date="2021-01" db="EMBL/GenBank/DDBJ databases">
        <title>Whole genome shotgun sequence of Dactylosporangium siamense NBRC 106093.</title>
        <authorList>
            <person name="Komaki H."/>
            <person name="Tamura T."/>
        </authorList>
    </citation>
    <scope>NUCLEOTIDE SEQUENCE</scope>
    <source>
        <strain evidence="1">NBRC 106093</strain>
    </source>
</reference>
<evidence type="ECO:0000313" key="2">
    <source>
        <dbReference type="Proteomes" id="UP000660611"/>
    </source>
</evidence>
<proteinExistence type="predicted"/>
<comment type="caution">
    <text evidence="1">The sequence shown here is derived from an EMBL/GenBank/DDBJ whole genome shotgun (WGS) entry which is preliminary data.</text>
</comment>
<protein>
    <submittedName>
        <fullName evidence="1">Uncharacterized protein</fullName>
    </submittedName>
</protein>
<dbReference type="EMBL" id="BONQ01000112">
    <property type="protein sequence ID" value="GIG49191.1"/>
    <property type="molecule type" value="Genomic_DNA"/>
</dbReference>
<gene>
    <name evidence="1" type="ORF">Dsi01nite_072320</name>
</gene>
<sequence>MADPTTALTYEVVGGTPRQRKAAGKDCVTVLHWLSHWSDLLTSAFRQPPSLRFDVDGTGAAAQGTTLTVGLRDLAGGPAALLLAVLTAIDRDLAPTQRRVPALEVSRNRRRTDIDDPDIAFLSHDELVLTVNLTGTDLHAVDDRLGELLDGVADLADVHGGPTTGRWILLPP</sequence>
<evidence type="ECO:0000313" key="1">
    <source>
        <dbReference type="EMBL" id="GIG49191.1"/>
    </source>
</evidence>